<dbReference type="InterPro" id="IPR020850">
    <property type="entry name" value="GED_dom"/>
</dbReference>
<dbReference type="GO" id="GO:0006897">
    <property type="term" value="P:endocytosis"/>
    <property type="evidence" value="ECO:0007669"/>
    <property type="project" value="TreeGrafter"/>
</dbReference>
<protein>
    <submittedName>
        <fullName evidence="5">P-loop containing nucleoside triphosphate hydrolase protein</fullName>
    </submittedName>
</protein>
<dbReference type="InterPro" id="IPR027417">
    <property type="entry name" value="P-loop_NTPase"/>
</dbReference>
<dbReference type="Pfam" id="PF01031">
    <property type="entry name" value="Dynamin_M"/>
    <property type="match status" value="1"/>
</dbReference>
<dbReference type="InterPro" id="IPR000375">
    <property type="entry name" value="Dynamin_stalk"/>
</dbReference>
<dbReference type="Proteomes" id="UP000244722">
    <property type="component" value="Unassembled WGS sequence"/>
</dbReference>
<dbReference type="EMBL" id="NESQ01000002">
    <property type="protein sequence ID" value="PUU84278.1"/>
    <property type="molecule type" value="Genomic_DNA"/>
</dbReference>
<evidence type="ECO:0000256" key="2">
    <source>
        <dbReference type="ARBA" id="ARBA00023134"/>
    </source>
</evidence>
<dbReference type="InterPro" id="IPR022812">
    <property type="entry name" value="Dynamin"/>
</dbReference>
<dbReference type="AlphaFoldDB" id="A0A2T7A972"/>
<organism evidence="5 6">
    <name type="scientific">Tuber borchii</name>
    <name type="common">White truffle</name>
    <dbReference type="NCBI Taxonomy" id="42251"/>
    <lineage>
        <taxon>Eukaryota</taxon>
        <taxon>Fungi</taxon>
        <taxon>Dikarya</taxon>
        <taxon>Ascomycota</taxon>
        <taxon>Pezizomycotina</taxon>
        <taxon>Pezizomycetes</taxon>
        <taxon>Pezizales</taxon>
        <taxon>Tuberaceae</taxon>
        <taxon>Tuber</taxon>
    </lineage>
</organism>
<dbReference type="PANTHER" id="PTHR11566:SF21">
    <property type="entry name" value="DYNAMIN RELATED PROTEIN 1, ISOFORM A"/>
    <property type="match status" value="1"/>
</dbReference>
<dbReference type="InterPro" id="IPR030381">
    <property type="entry name" value="G_DYNAMIN_dom"/>
</dbReference>
<dbReference type="SUPFAM" id="SSF52540">
    <property type="entry name" value="P-loop containing nucleoside triphosphate hydrolases"/>
    <property type="match status" value="1"/>
</dbReference>
<dbReference type="GO" id="GO:0016559">
    <property type="term" value="P:peroxisome fission"/>
    <property type="evidence" value="ECO:0007669"/>
    <property type="project" value="TreeGrafter"/>
</dbReference>
<evidence type="ECO:0000259" key="3">
    <source>
        <dbReference type="PROSITE" id="PS51388"/>
    </source>
</evidence>
<dbReference type="Gene3D" id="3.40.50.300">
    <property type="entry name" value="P-loop containing nucleotide triphosphate hydrolases"/>
    <property type="match status" value="1"/>
</dbReference>
<dbReference type="GO" id="GO:0016020">
    <property type="term" value="C:membrane"/>
    <property type="evidence" value="ECO:0007669"/>
    <property type="project" value="TreeGrafter"/>
</dbReference>
<dbReference type="GO" id="GO:0005874">
    <property type="term" value="C:microtubule"/>
    <property type="evidence" value="ECO:0007669"/>
    <property type="project" value="TreeGrafter"/>
</dbReference>
<dbReference type="InterPro" id="IPR045063">
    <property type="entry name" value="Dynamin_N"/>
</dbReference>
<feature type="domain" description="Dynamin-type G" evidence="4">
    <location>
        <begin position="33"/>
        <end position="333"/>
    </location>
</feature>
<comment type="caution">
    <text evidence="5">The sequence shown here is derived from an EMBL/GenBank/DDBJ whole genome shotgun (WGS) entry which is preliminary data.</text>
</comment>
<evidence type="ECO:0000259" key="4">
    <source>
        <dbReference type="PROSITE" id="PS51718"/>
    </source>
</evidence>
<evidence type="ECO:0000256" key="1">
    <source>
        <dbReference type="ARBA" id="ARBA00022741"/>
    </source>
</evidence>
<accession>A0A2T7A972</accession>
<dbReference type="GO" id="GO:0005525">
    <property type="term" value="F:GTP binding"/>
    <property type="evidence" value="ECO:0007669"/>
    <property type="project" value="InterPro"/>
</dbReference>
<dbReference type="InterPro" id="IPR001401">
    <property type="entry name" value="Dynamin_GTPase"/>
</dbReference>
<dbReference type="GO" id="GO:0000266">
    <property type="term" value="P:mitochondrial fission"/>
    <property type="evidence" value="ECO:0007669"/>
    <property type="project" value="TreeGrafter"/>
</dbReference>
<dbReference type="SMART" id="SM00053">
    <property type="entry name" value="DYNc"/>
    <property type="match status" value="1"/>
</dbReference>
<evidence type="ECO:0000313" key="5">
    <source>
        <dbReference type="EMBL" id="PUU84278.1"/>
    </source>
</evidence>
<dbReference type="PROSITE" id="PS51388">
    <property type="entry name" value="GED"/>
    <property type="match status" value="1"/>
</dbReference>
<dbReference type="GO" id="GO:0005739">
    <property type="term" value="C:mitochondrion"/>
    <property type="evidence" value="ECO:0007669"/>
    <property type="project" value="TreeGrafter"/>
</dbReference>
<sequence length="699" mass="78708">MKWGKNLGSFDSEERVKLLSIIDSLRELGISDDIPLPQLVVVGDQSSGKSSLLEGLTGLAFPIASELCTRFATQIVLRRAPSEQSRVKVSIIPGPEAQGNETQRAYLAGFRYAANNSDFGVEQFTTLLSDAAERMGLPKPGTEDVDDLEKRFSNHVLKVELSGPDHPHLSVVDVPGLFHNPTRFQTREDSVIIRDLIESYITDRRTIIMAVMDGRNNLANQEVFRMARAADPTGSRTVGVVTKCDALQSGEEGGIMRILQNEVENLKHGWFAVKNRSAKDIRNGVTIEERHLNEEKFFKTDPWCELERSRVGIRPLKSFLGKLLYDHIREEFPTLVEEIVGRLAESRAQLAEFGPARQTPTEQRVYLTKIVNQYEKAVDRALAGTYDAGTPSDDPLKLRMHIFNANERFAKALKEEGYLMPFRAVDDTLDADYNHGNAAGAQTEPIYTWIRNWYRESRGACLPGTVDPEVVKSLFRQQCIAWSTISERHLATAARIVREFSIDLYKKKVEDEVILPRILAKVNPMIESSISAAQSQLETILADELTSTLQTINATFPTTLQETRLRRLEARLRSRGFVDKVYNNTTGAPYSTVLSLAEFAHLSIEDQAVYEIHDILKCYYSIAIRRFADNVVNQVVERYLLGREGSVKCFSSEQVSALGEGELAGLVADDYETNRRRTEVTYRIQRLEKALDIARKANM</sequence>
<dbReference type="GO" id="GO:0048312">
    <property type="term" value="P:intracellular distribution of mitochondria"/>
    <property type="evidence" value="ECO:0007669"/>
    <property type="project" value="TreeGrafter"/>
</dbReference>
<keyword evidence="5" id="KW-0378">Hydrolase</keyword>
<reference evidence="5 6" key="1">
    <citation type="submission" date="2017-04" db="EMBL/GenBank/DDBJ databases">
        <title>Draft genome sequence of Tuber borchii Vittad., a whitish edible truffle.</title>
        <authorList>
            <consortium name="DOE Joint Genome Institute"/>
            <person name="Murat C."/>
            <person name="Kuo A."/>
            <person name="Barry K.W."/>
            <person name="Clum A."/>
            <person name="Dockter R.B."/>
            <person name="Fauchery L."/>
            <person name="Iotti M."/>
            <person name="Kohler A."/>
            <person name="Labutti K."/>
            <person name="Lindquist E.A."/>
            <person name="Lipzen A."/>
            <person name="Ohm R.A."/>
            <person name="Wang M."/>
            <person name="Grigoriev I.V."/>
            <person name="Zambonelli A."/>
            <person name="Martin F.M."/>
        </authorList>
    </citation>
    <scope>NUCLEOTIDE SEQUENCE [LARGE SCALE GENOMIC DNA]</scope>
    <source>
        <strain evidence="5 6">Tbo3840</strain>
    </source>
</reference>
<keyword evidence="2" id="KW-0342">GTP-binding</keyword>
<dbReference type="GO" id="GO:0003924">
    <property type="term" value="F:GTPase activity"/>
    <property type="evidence" value="ECO:0007669"/>
    <property type="project" value="InterPro"/>
</dbReference>
<dbReference type="PANTHER" id="PTHR11566">
    <property type="entry name" value="DYNAMIN"/>
    <property type="match status" value="1"/>
</dbReference>
<dbReference type="GO" id="GO:0008017">
    <property type="term" value="F:microtubule binding"/>
    <property type="evidence" value="ECO:0007669"/>
    <property type="project" value="TreeGrafter"/>
</dbReference>
<dbReference type="OrthoDB" id="415706at2759"/>
<evidence type="ECO:0000313" key="6">
    <source>
        <dbReference type="Proteomes" id="UP000244722"/>
    </source>
</evidence>
<dbReference type="CDD" id="cd08771">
    <property type="entry name" value="DLP_1"/>
    <property type="match status" value="1"/>
</dbReference>
<gene>
    <name evidence="5" type="ORF">B9Z19DRAFT_1014198</name>
</gene>
<dbReference type="STRING" id="42251.A0A2T7A972"/>
<proteinExistence type="predicted"/>
<name>A0A2T7A972_TUBBO</name>
<keyword evidence="1" id="KW-0547">Nucleotide-binding</keyword>
<keyword evidence="6" id="KW-1185">Reference proteome</keyword>
<feature type="domain" description="GED" evidence="3">
    <location>
        <begin position="609"/>
        <end position="699"/>
    </location>
</feature>
<dbReference type="PRINTS" id="PR00195">
    <property type="entry name" value="DYNAMIN"/>
</dbReference>
<dbReference type="Pfam" id="PF00350">
    <property type="entry name" value="Dynamin_N"/>
    <property type="match status" value="1"/>
</dbReference>
<dbReference type="PROSITE" id="PS51718">
    <property type="entry name" value="G_DYNAMIN_2"/>
    <property type="match status" value="1"/>
</dbReference>